<dbReference type="OrthoDB" id="9815944at2"/>
<dbReference type="STRING" id="1178516.AWR27_15460"/>
<organism evidence="2 3">
    <name type="scientific">Spirosoma montaniterrae</name>
    <dbReference type="NCBI Taxonomy" id="1178516"/>
    <lineage>
        <taxon>Bacteria</taxon>
        <taxon>Pseudomonadati</taxon>
        <taxon>Bacteroidota</taxon>
        <taxon>Cytophagia</taxon>
        <taxon>Cytophagales</taxon>
        <taxon>Cytophagaceae</taxon>
        <taxon>Spirosoma</taxon>
    </lineage>
</organism>
<protein>
    <recommendedName>
        <fullName evidence="1">ATPase AAA-type core domain-containing protein</fullName>
    </recommendedName>
</protein>
<evidence type="ECO:0000313" key="2">
    <source>
        <dbReference type="EMBL" id="AQG80595.1"/>
    </source>
</evidence>
<accession>A0A1P9WYZ6</accession>
<dbReference type="InterPro" id="IPR027417">
    <property type="entry name" value="P-loop_NTPase"/>
</dbReference>
<evidence type="ECO:0000259" key="1">
    <source>
        <dbReference type="Pfam" id="PF13304"/>
    </source>
</evidence>
<dbReference type="GO" id="GO:0000731">
    <property type="term" value="P:DNA synthesis involved in DNA repair"/>
    <property type="evidence" value="ECO:0007669"/>
    <property type="project" value="TreeGrafter"/>
</dbReference>
<proteinExistence type="predicted"/>
<evidence type="ECO:0000313" key="3">
    <source>
        <dbReference type="Proteomes" id="UP000187941"/>
    </source>
</evidence>
<dbReference type="SUPFAM" id="SSF52540">
    <property type="entry name" value="P-loop containing nucleoside triphosphate hydrolases"/>
    <property type="match status" value="1"/>
</dbReference>
<dbReference type="PANTHER" id="PTHR32182">
    <property type="entry name" value="DNA REPLICATION AND REPAIR PROTEIN RECF"/>
    <property type="match status" value="1"/>
</dbReference>
<dbReference type="PANTHER" id="PTHR32182:SF25">
    <property type="entry name" value="SLR1056 PROTEIN"/>
    <property type="match status" value="1"/>
</dbReference>
<dbReference type="RefSeq" id="WP_077132023.1">
    <property type="nucleotide sequence ID" value="NZ_CP014263.1"/>
</dbReference>
<dbReference type="KEGG" id="smon:AWR27_15460"/>
<dbReference type="Pfam" id="PF13304">
    <property type="entry name" value="AAA_21"/>
    <property type="match status" value="1"/>
</dbReference>
<dbReference type="GO" id="GO:0006302">
    <property type="term" value="P:double-strand break repair"/>
    <property type="evidence" value="ECO:0007669"/>
    <property type="project" value="TreeGrafter"/>
</dbReference>
<dbReference type="GO" id="GO:0016887">
    <property type="term" value="F:ATP hydrolysis activity"/>
    <property type="evidence" value="ECO:0007669"/>
    <property type="project" value="InterPro"/>
</dbReference>
<gene>
    <name evidence="2" type="ORF">AWR27_15460</name>
</gene>
<reference evidence="2 3" key="1">
    <citation type="submission" date="2016-01" db="EMBL/GenBank/DDBJ databases">
        <authorList>
            <person name="Oliw E.H."/>
        </authorList>
    </citation>
    <scope>NUCLEOTIDE SEQUENCE [LARGE SCALE GENOMIC DNA]</scope>
    <source>
        <strain evidence="2 3">DY10</strain>
    </source>
</reference>
<dbReference type="InterPro" id="IPR003959">
    <property type="entry name" value="ATPase_AAA_core"/>
</dbReference>
<sequence length="612" mass="70115">MRLLNLHLHTPFRGLPADFHIGFRSGTVPTYEQLEPICFVGLNGSGKSNVLQVLAEIFYCVEYQWLVGKSGVRHKDIWIDNEFIRHLAFSLHYVPDKLSWQLAQQDTKLSALPGFVPPDVDFVRLFPVIRITKETGKQADWQLLQTEDFRQLTPVADYLITPPLPRHVVGYSSGMNELISNPFIRLDVFYAERLFQQTSHDDTFSGDDAEWQSQGYPEDDFDTESLPADWTPDQASRNRLLYLDYESNKLITLANFLIPDRKQLPLLYDMARIEDVRSFTITINYPYTLDSEGEPLRSIPLPTLLNQTIDKLTRCATTWTGGAPEAEQPVRLQLDFWVNQATKKAFNHHFRTADNLLNELYGLRLLNVLNYSETLRQRIKTADADDNLSMLLPRPEPQDASFHVGNLKLLKAGSAQSIPYRSLSDGEHQLLHVFGAMMLMEQPGTLFLFDEPETHFNPEWRSRFVSLLNQIVADPEPDPNSPKKIREQEVLLTSHSPFIVSDCKPENVFVFERQSGGTVTYRRAADEHFSETGPFNTFGASESLILETVFRKQDSVSHLVLETIERIKREADTLDAVRTGKRELLQLGESIEKFDALNFLNKREKQLLNSTL</sequence>
<dbReference type="Gene3D" id="3.40.50.300">
    <property type="entry name" value="P-loop containing nucleotide triphosphate hydrolases"/>
    <property type="match status" value="1"/>
</dbReference>
<dbReference type="AlphaFoldDB" id="A0A1P9WYZ6"/>
<name>A0A1P9WYZ6_9BACT</name>
<dbReference type="GO" id="GO:0005524">
    <property type="term" value="F:ATP binding"/>
    <property type="evidence" value="ECO:0007669"/>
    <property type="project" value="InterPro"/>
</dbReference>
<dbReference type="NCBIfam" id="TIGR04435">
    <property type="entry name" value="restrict_AAA_1"/>
    <property type="match status" value="1"/>
</dbReference>
<keyword evidence="3" id="KW-1185">Reference proteome</keyword>
<dbReference type="EMBL" id="CP014263">
    <property type="protein sequence ID" value="AQG80595.1"/>
    <property type="molecule type" value="Genomic_DNA"/>
</dbReference>
<feature type="domain" description="ATPase AAA-type core" evidence="1">
    <location>
        <begin position="379"/>
        <end position="501"/>
    </location>
</feature>
<dbReference type="Proteomes" id="UP000187941">
    <property type="component" value="Chromosome"/>
</dbReference>
<dbReference type="InterPro" id="IPR030974">
    <property type="entry name" value="Restrict_AAA"/>
</dbReference>